<keyword evidence="5 9" id="KW-0812">Transmembrane</keyword>
<feature type="domain" description="Cation/H+ exchanger transmembrane" evidence="10">
    <location>
        <begin position="14"/>
        <end position="387"/>
    </location>
</feature>
<dbReference type="GO" id="GO:1902600">
    <property type="term" value="P:proton transmembrane transport"/>
    <property type="evidence" value="ECO:0007669"/>
    <property type="project" value="InterPro"/>
</dbReference>
<dbReference type="KEGG" id="mjh:JH146_0524"/>
<evidence type="ECO:0000313" key="12">
    <source>
        <dbReference type="Proteomes" id="UP000028781"/>
    </source>
</evidence>
<protein>
    <submittedName>
        <fullName evidence="11">Na+/H+ antiporter</fullName>
    </submittedName>
</protein>
<name>A0A076LIP1_9EURY</name>
<dbReference type="HOGENOM" id="CLU_005912_9_3_2"/>
<feature type="transmembrane region" description="Helical" evidence="9">
    <location>
        <begin position="305"/>
        <end position="327"/>
    </location>
</feature>
<evidence type="ECO:0000256" key="9">
    <source>
        <dbReference type="SAM" id="Phobius"/>
    </source>
</evidence>
<keyword evidence="4" id="KW-1003">Cell membrane</keyword>
<sequence length="426" mass="46012">MIAIGYLGLALVLGSLVAKIAEKLKIPDIPLLLLLGLIVGPFLQIIPSESAMKIFEYAGPIGLIFILLGGAFTMRISLLRRVIKTVIRLDTITFLVALFVSGLIFNMVLNLPYTSPVGYLFGAITSATDPATLIPVFSRVRTNPEVAITLEAESIFNDPLGIVSTSVVLGLIGLSSSTNPAIDLVVLAGGAIFIGILLAKIYEKIVIHCEFHEYVAPLVIGGAMLILYVGDDLLPSIFGYGFSGYMAIAIMALCLGDALFKMAEKHEDYEYVVRFCDDLSLLARIFIFVFLGACIKLSMLESYFIPGLLVALGSIFLARPLGVFIGLAGSKHSFKEKLYFALEGPRGVVPAALAVTVGIEILKNADKIPSSITKYISPTDIAGTIIIGTFMTILLSVILEASWARVLALKLLGEYKPKYKEEIHHH</sequence>
<keyword evidence="2" id="KW-0813">Transport</keyword>
<keyword evidence="8 9" id="KW-0472">Membrane</keyword>
<dbReference type="Gene3D" id="1.20.1530.20">
    <property type="match status" value="1"/>
</dbReference>
<feature type="transmembrane region" description="Helical" evidence="9">
    <location>
        <begin position="242"/>
        <end position="260"/>
    </location>
</feature>
<organism evidence="11 12">
    <name type="scientific">Methanocaldococcus bathoardescens</name>
    <dbReference type="NCBI Taxonomy" id="1301915"/>
    <lineage>
        <taxon>Archaea</taxon>
        <taxon>Methanobacteriati</taxon>
        <taxon>Methanobacteriota</taxon>
        <taxon>Methanomada group</taxon>
        <taxon>Methanococci</taxon>
        <taxon>Methanococcales</taxon>
        <taxon>Methanocaldococcaceae</taxon>
        <taxon>Methanocaldococcus</taxon>
    </lineage>
</organism>
<dbReference type="EMBL" id="CP009149">
    <property type="protein sequence ID" value="AIJ05374.1"/>
    <property type="molecule type" value="Genomic_DNA"/>
</dbReference>
<keyword evidence="6 9" id="KW-1133">Transmembrane helix</keyword>
<dbReference type="Pfam" id="PF00999">
    <property type="entry name" value="Na_H_Exchanger"/>
    <property type="match status" value="1"/>
</dbReference>
<dbReference type="GO" id="GO:0005886">
    <property type="term" value="C:plasma membrane"/>
    <property type="evidence" value="ECO:0007669"/>
    <property type="project" value="UniProtKB-SubCell"/>
</dbReference>
<dbReference type="AlphaFoldDB" id="A0A076LIP1"/>
<evidence type="ECO:0000256" key="1">
    <source>
        <dbReference type="ARBA" id="ARBA00004651"/>
    </source>
</evidence>
<evidence type="ECO:0000313" key="11">
    <source>
        <dbReference type="EMBL" id="AIJ05374.1"/>
    </source>
</evidence>
<proteinExistence type="predicted"/>
<evidence type="ECO:0000256" key="7">
    <source>
        <dbReference type="ARBA" id="ARBA00023065"/>
    </source>
</evidence>
<evidence type="ECO:0000256" key="5">
    <source>
        <dbReference type="ARBA" id="ARBA00022692"/>
    </source>
</evidence>
<keyword evidence="12" id="KW-1185">Reference proteome</keyword>
<accession>A0A076LIP1</accession>
<feature type="transmembrane region" description="Helical" evidence="9">
    <location>
        <begin position="6"/>
        <end position="22"/>
    </location>
</feature>
<keyword evidence="7" id="KW-0406">Ion transport</keyword>
<feature type="transmembrane region" description="Helical" evidence="9">
    <location>
        <begin position="58"/>
        <end position="79"/>
    </location>
</feature>
<evidence type="ECO:0000256" key="8">
    <source>
        <dbReference type="ARBA" id="ARBA00023136"/>
    </source>
</evidence>
<dbReference type="PANTHER" id="PTHR32507">
    <property type="entry name" value="NA(+)/H(+) ANTIPORTER 1"/>
    <property type="match status" value="1"/>
</dbReference>
<dbReference type="InterPro" id="IPR006153">
    <property type="entry name" value="Cation/H_exchanger_TM"/>
</dbReference>
<dbReference type="STRING" id="1301915.JH146_0524"/>
<feature type="transmembrane region" description="Helical" evidence="9">
    <location>
        <begin position="184"/>
        <end position="202"/>
    </location>
</feature>
<evidence type="ECO:0000259" key="10">
    <source>
        <dbReference type="Pfam" id="PF00999"/>
    </source>
</evidence>
<feature type="transmembrane region" description="Helical" evidence="9">
    <location>
        <begin position="214"/>
        <end position="230"/>
    </location>
</feature>
<dbReference type="GO" id="GO:0015297">
    <property type="term" value="F:antiporter activity"/>
    <property type="evidence" value="ECO:0007669"/>
    <property type="project" value="UniProtKB-KW"/>
</dbReference>
<evidence type="ECO:0000256" key="2">
    <source>
        <dbReference type="ARBA" id="ARBA00022448"/>
    </source>
</evidence>
<feature type="transmembrane region" description="Helical" evidence="9">
    <location>
        <begin position="91"/>
        <end position="111"/>
    </location>
</feature>
<evidence type="ECO:0000256" key="4">
    <source>
        <dbReference type="ARBA" id="ARBA00022475"/>
    </source>
</evidence>
<feature type="transmembrane region" description="Helical" evidence="9">
    <location>
        <begin position="339"/>
        <end position="361"/>
    </location>
</feature>
<gene>
    <name evidence="11" type="ORF">JH146_0524</name>
</gene>
<feature type="transmembrane region" description="Helical" evidence="9">
    <location>
        <begin position="29"/>
        <end position="46"/>
    </location>
</feature>
<dbReference type="PANTHER" id="PTHR32507:SF0">
    <property type="entry name" value="NA(+)_H(+) ANTIPORTER 2-RELATED"/>
    <property type="match status" value="1"/>
</dbReference>
<keyword evidence="3" id="KW-0050">Antiport</keyword>
<feature type="transmembrane region" description="Helical" evidence="9">
    <location>
        <begin position="281"/>
        <end position="299"/>
    </location>
</feature>
<feature type="transmembrane region" description="Helical" evidence="9">
    <location>
        <begin position="381"/>
        <end position="401"/>
    </location>
</feature>
<dbReference type="InterPro" id="IPR038770">
    <property type="entry name" value="Na+/solute_symporter_sf"/>
</dbReference>
<comment type="subcellular location">
    <subcellularLocation>
        <location evidence="1">Cell membrane</location>
        <topology evidence="1">Multi-pass membrane protein</topology>
    </subcellularLocation>
</comment>
<evidence type="ECO:0000256" key="6">
    <source>
        <dbReference type="ARBA" id="ARBA00022989"/>
    </source>
</evidence>
<evidence type="ECO:0000256" key="3">
    <source>
        <dbReference type="ARBA" id="ARBA00022449"/>
    </source>
</evidence>
<dbReference type="Proteomes" id="UP000028781">
    <property type="component" value="Chromosome"/>
</dbReference>
<reference evidence="11 12" key="1">
    <citation type="journal article" date="2015" name="Int. J. Syst. Evol. Microbiol.">
        <title>M ethanocaldococcus bathoardescens sp. nov., a hyperthermophilic methanogen isolated from a volcanically active deep-sea hydrothermal vent.</title>
        <authorList>
            <person name="Stewart L.C."/>
            <person name="Jung J.H."/>
            <person name="Kim Y.T."/>
            <person name="Kwon S.W."/>
            <person name="Park C.S."/>
            <person name="Holden J.F."/>
        </authorList>
    </citation>
    <scope>NUCLEOTIDE SEQUENCE [LARGE SCALE GENOMIC DNA]</scope>
    <source>
        <strain evidence="11 12">JH146</strain>
    </source>
</reference>